<keyword evidence="5" id="KW-1185">Reference proteome</keyword>
<comment type="caution">
    <text evidence="4">The sequence shown here is derived from an EMBL/GenBank/DDBJ whole genome shotgun (WGS) entry which is preliminary data.</text>
</comment>
<name>A0A9P1J1V3_9PELO</name>
<evidence type="ECO:0000313" key="4">
    <source>
        <dbReference type="EMBL" id="CAI5456651.1"/>
    </source>
</evidence>
<feature type="compositionally biased region" description="Polar residues" evidence="2">
    <location>
        <begin position="97"/>
        <end position="118"/>
    </location>
</feature>
<dbReference type="InterPro" id="IPR049390">
    <property type="entry name" value="FBF1_C"/>
</dbReference>
<dbReference type="GO" id="GO:0090162">
    <property type="term" value="P:establishment of epithelial cell polarity"/>
    <property type="evidence" value="ECO:0007669"/>
    <property type="project" value="InterPro"/>
</dbReference>
<dbReference type="OrthoDB" id="8195456at2759"/>
<evidence type="ECO:0000256" key="1">
    <source>
        <dbReference type="SAM" id="Coils"/>
    </source>
</evidence>
<dbReference type="GO" id="GO:0036064">
    <property type="term" value="C:ciliary basal body"/>
    <property type="evidence" value="ECO:0007669"/>
    <property type="project" value="TreeGrafter"/>
</dbReference>
<dbReference type="Pfam" id="PF21007">
    <property type="entry name" value="FBF1"/>
    <property type="match status" value="1"/>
</dbReference>
<dbReference type="GO" id="GO:0060271">
    <property type="term" value="P:cilium assembly"/>
    <property type="evidence" value="ECO:0007669"/>
    <property type="project" value="InterPro"/>
</dbReference>
<organism evidence="4 5">
    <name type="scientific">Caenorhabditis angaria</name>
    <dbReference type="NCBI Taxonomy" id="860376"/>
    <lineage>
        <taxon>Eukaryota</taxon>
        <taxon>Metazoa</taxon>
        <taxon>Ecdysozoa</taxon>
        <taxon>Nematoda</taxon>
        <taxon>Chromadorea</taxon>
        <taxon>Rhabditida</taxon>
        <taxon>Rhabditina</taxon>
        <taxon>Rhabditomorpha</taxon>
        <taxon>Rhabditoidea</taxon>
        <taxon>Rhabditidae</taxon>
        <taxon>Peloderinae</taxon>
        <taxon>Caenorhabditis</taxon>
    </lineage>
</organism>
<evidence type="ECO:0000259" key="3">
    <source>
        <dbReference type="Pfam" id="PF21007"/>
    </source>
</evidence>
<dbReference type="GO" id="GO:0005814">
    <property type="term" value="C:centriole"/>
    <property type="evidence" value="ECO:0007669"/>
    <property type="project" value="TreeGrafter"/>
</dbReference>
<protein>
    <recommendedName>
        <fullName evidence="3">Fas-binding factor 1 C-terminal domain-containing protein</fullName>
    </recommendedName>
</protein>
<dbReference type="PANTHER" id="PTHR33689">
    <property type="entry name" value="FAS-BINDING FACTOR 1"/>
    <property type="match status" value="1"/>
</dbReference>
<dbReference type="AlphaFoldDB" id="A0A9P1J1V3"/>
<dbReference type="PANTHER" id="PTHR33689:SF1">
    <property type="entry name" value="FAS-BINDING FACTOR 1"/>
    <property type="match status" value="1"/>
</dbReference>
<gene>
    <name evidence="4" type="ORF">CAMP_LOCUS19288</name>
</gene>
<sequence length="511" mass="58682">MDEDGFDDLLGDMDDLDAALFGKKKPAPQKNMLSSILSNPSTGPRPTVSFLEESRKPAVAATSQPRSTFDDLFGATSTASSAPRPATAETAPRPRANLSNLFDSAPRASTSQTPAIPSTSAPQQQMAPTTPTTENSFEAGRIQKLEAEVERLNRELDDLKKRKRDDEEDMERIWKSRIEKLEKDHSRQIEQLRETQVSQLEKLESDQKIELDRMSQNYNRQLDGLTTSVGQTQDIVTIVDKVDTISATISRIAGDVTSSNSKIQSELDYQLRLREDLLEAKEKKFNEDQLRFDEERKKVHELNFQLNDIVKKQKSSFDNEKWKVREEFQKLEVERQLFKEDQQFILDNLAVEKNQLEKQITSFHQNQHDLLIRISTERQLLEQEKNEFYTKRNLDIKRIKNEASELDIKINQVGAVEKNLMEARRKYGEKLEQLQSLEISLMEECVEIDRLRNYVQGGAAGFQELTRRNEEGNSAENYQKNESVRATLKKHADYLDRYVGQKVAAVAPQNL</sequence>
<evidence type="ECO:0000313" key="5">
    <source>
        <dbReference type="Proteomes" id="UP001152747"/>
    </source>
</evidence>
<proteinExistence type="predicted"/>
<dbReference type="GO" id="GO:0097539">
    <property type="term" value="C:ciliary transition fiber"/>
    <property type="evidence" value="ECO:0007669"/>
    <property type="project" value="InterPro"/>
</dbReference>
<dbReference type="InterPro" id="IPR033561">
    <property type="entry name" value="FBF1"/>
</dbReference>
<keyword evidence="1" id="KW-0175">Coiled coil</keyword>
<feature type="compositionally biased region" description="Low complexity" evidence="2">
    <location>
        <begin position="119"/>
        <end position="133"/>
    </location>
</feature>
<feature type="compositionally biased region" description="Polar residues" evidence="2">
    <location>
        <begin position="31"/>
        <end position="44"/>
    </location>
</feature>
<feature type="coiled-coil region" evidence="1">
    <location>
        <begin position="339"/>
        <end position="366"/>
    </location>
</feature>
<dbReference type="Proteomes" id="UP001152747">
    <property type="component" value="Unassembled WGS sequence"/>
</dbReference>
<accession>A0A9P1J1V3</accession>
<dbReference type="EMBL" id="CANHGI010000006">
    <property type="protein sequence ID" value="CAI5456651.1"/>
    <property type="molecule type" value="Genomic_DNA"/>
</dbReference>
<feature type="region of interest" description="Disordered" evidence="2">
    <location>
        <begin position="26"/>
        <end position="137"/>
    </location>
</feature>
<reference evidence="4" key="1">
    <citation type="submission" date="2022-11" db="EMBL/GenBank/DDBJ databases">
        <authorList>
            <person name="Kikuchi T."/>
        </authorList>
    </citation>
    <scope>NUCLEOTIDE SEQUENCE</scope>
    <source>
        <strain evidence="4">PS1010</strain>
    </source>
</reference>
<evidence type="ECO:0000256" key="2">
    <source>
        <dbReference type="SAM" id="MobiDB-lite"/>
    </source>
</evidence>
<feature type="compositionally biased region" description="Low complexity" evidence="2">
    <location>
        <begin position="75"/>
        <end position="96"/>
    </location>
</feature>
<feature type="domain" description="Fas-binding factor 1 C-terminal" evidence="3">
    <location>
        <begin position="143"/>
        <end position="460"/>
    </location>
</feature>